<accession>A0AAD6NG59</accession>
<dbReference type="Proteomes" id="UP001221413">
    <property type="component" value="Unassembled WGS sequence"/>
</dbReference>
<organism evidence="2 3">
    <name type="scientific">Drechslerella dactyloides</name>
    <name type="common">Nematode-trapping fungus</name>
    <name type="synonym">Arthrobotrys dactyloides</name>
    <dbReference type="NCBI Taxonomy" id="74499"/>
    <lineage>
        <taxon>Eukaryota</taxon>
        <taxon>Fungi</taxon>
        <taxon>Dikarya</taxon>
        <taxon>Ascomycota</taxon>
        <taxon>Pezizomycotina</taxon>
        <taxon>Orbiliomycetes</taxon>
        <taxon>Orbiliales</taxon>
        <taxon>Orbiliaceae</taxon>
        <taxon>Drechslerella</taxon>
    </lineage>
</organism>
<reference evidence="2" key="1">
    <citation type="submission" date="2023-01" db="EMBL/GenBank/DDBJ databases">
        <title>The chitinases involved in constricting ring structure development in the nematode-trapping fungus Drechslerella dactyloides.</title>
        <authorList>
            <person name="Wang R."/>
            <person name="Zhang L."/>
            <person name="Tang P."/>
            <person name="Li S."/>
            <person name="Liang L."/>
        </authorList>
    </citation>
    <scope>NUCLEOTIDE SEQUENCE</scope>
    <source>
        <strain evidence="2">YMF1.00031</strain>
    </source>
</reference>
<protein>
    <submittedName>
        <fullName evidence="2">Uncharacterized protein</fullName>
    </submittedName>
</protein>
<comment type="caution">
    <text evidence="2">The sequence shown here is derived from an EMBL/GenBank/DDBJ whole genome shotgun (WGS) entry which is preliminary data.</text>
</comment>
<sequence length="145" mass="15988">MSSYSGSSYSSGSSRSYSTNDSSSSYGRGSEEFFKVTIVADFYSEDGFAPLTRRYTATPTTIFSDIVTRFESSSTVQDALAPHETLSYRTFDIRGSGEHIYPDLTVADNGLLMGRRRHSLGTAGVMVRACAGYIDHSGRFVRRRD</sequence>
<name>A0AAD6NG59_DREDA</name>
<feature type="region of interest" description="Disordered" evidence="1">
    <location>
        <begin position="1"/>
        <end position="27"/>
    </location>
</feature>
<dbReference type="EMBL" id="JAQGDS010000008">
    <property type="protein sequence ID" value="KAJ6258326.1"/>
    <property type="molecule type" value="Genomic_DNA"/>
</dbReference>
<evidence type="ECO:0000256" key="1">
    <source>
        <dbReference type="SAM" id="MobiDB-lite"/>
    </source>
</evidence>
<gene>
    <name evidence="2" type="ORF">Dda_6366</name>
</gene>
<keyword evidence="3" id="KW-1185">Reference proteome</keyword>
<evidence type="ECO:0000313" key="3">
    <source>
        <dbReference type="Proteomes" id="UP001221413"/>
    </source>
</evidence>
<evidence type="ECO:0000313" key="2">
    <source>
        <dbReference type="EMBL" id="KAJ6258326.1"/>
    </source>
</evidence>
<dbReference type="AlphaFoldDB" id="A0AAD6NG59"/>
<proteinExistence type="predicted"/>